<dbReference type="Proteomes" id="UP000825935">
    <property type="component" value="Chromosome 2"/>
</dbReference>
<evidence type="ECO:0000256" key="1">
    <source>
        <dbReference type="SAM" id="Phobius"/>
    </source>
</evidence>
<reference evidence="2" key="1">
    <citation type="submission" date="2021-08" db="EMBL/GenBank/DDBJ databases">
        <title>WGS assembly of Ceratopteris richardii.</title>
        <authorList>
            <person name="Marchant D.B."/>
            <person name="Chen G."/>
            <person name="Jenkins J."/>
            <person name="Shu S."/>
            <person name="Leebens-Mack J."/>
            <person name="Grimwood J."/>
            <person name="Schmutz J."/>
            <person name="Soltis P."/>
            <person name="Soltis D."/>
            <person name="Chen Z.-H."/>
        </authorList>
    </citation>
    <scope>NUCLEOTIDE SEQUENCE</scope>
    <source>
        <strain evidence="2">Whitten #5841</strain>
        <tissue evidence="2">Leaf</tissue>
    </source>
</reference>
<dbReference type="EMBL" id="CM035407">
    <property type="protein sequence ID" value="KAH7444544.1"/>
    <property type="molecule type" value="Genomic_DNA"/>
</dbReference>
<accession>A0A8T2VEV4</accession>
<comment type="caution">
    <text evidence="2">The sequence shown here is derived from an EMBL/GenBank/DDBJ whole genome shotgun (WGS) entry which is preliminary data.</text>
</comment>
<gene>
    <name evidence="2" type="ORF">KP509_02G082000</name>
</gene>
<organism evidence="2 3">
    <name type="scientific">Ceratopteris richardii</name>
    <name type="common">Triangle waterfern</name>
    <dbReference type="NCBI Taxonomy" id="49495"/>
    <lineage>
        <taxon>Eukaryota</taxon>
        <taxon>Viridiplantae</taxon>
        <taxon>Streptophyta</taxon>
        <taxon>Embryophyta</taxon>
        <taxon>Tracheophyta</taxon>
        <taxon>Polypodiopsida</taxon>
        <taxon>Polypodiidae</taxon>
        <taxon>Polypodiales</taxon>
        <taxon>Pteridineae</taxon>
        <taxon>Pteridaceae</taxon>
        <taxon>Parkerioideae</taxon>
        <taxon>Ceratopteris</taxon>
    </lineage>
</organism>
<dbReference type="AlphaFoldDB" id="A0A8T2VEV4"/>
<keyword evidence="1" id="KW-0812">Transmembrane</keyword>
<evidence type="ECO:0000313" key="3">
    <source>
        <dbReference type="Proteomes" id="UP000825935"/>
    </source>
</evidence>
<proteinExistence type="predicted"/>
<evidence type="ECO:0000313" key="2">
    <source>
        <dbReference type="EMBL" id="KAH7444544.1"/>
    </source>
</evidence>
<keyword evidence="1" id="KW-0472">Membrane</keyword>
<protein>
    <submittedName>
        <fullName evidence="2">Uncharacterized protein</fullName>
    </submittedName>
</protein>
<feature type="transmembrane region" description="Helical" evidence="1">
    <location>
        <begin position="85"/>
        <end position="104"/>
    </location>
</feature>
<sequence length="128" mass="14469">MEFTPSVRNFALLYHVSTLSLSPSLSLTHTHTHRDKEGGHVDLSPLPRKEHVSGNNSRVYLLLLARRPYASILLYNLLQLQMRCFVSFCVVILFVLVTLARVPWASLHLCGNYVPPMQELCDHLGKAS</sequence>
<keyword evidence="3" id="KW-1185">Reference proteome</keyword>
<name>A0A8T2VEV4_CERRI</name>
<keyword evidence="1" id="KW-1133">Transmembrane helix</keyword>